<comment type="caution">
    <text evidence="5">The sequence shown here is derived from an EMBL/GenBank/DDBJ whole genome shotgun (WGS) entry which is preliminary data.</text>
</comment>
<dbReference type="Pfam" id="PF00239">
    <property type="entry name" value="Resolvase"/>
    <property type="match status" value="1"/>
</dbReference>
<evidence type="ECO:0000313" key="5">
    <source>
        <dbReference type="EMBL" id="MFD0898985.1"/>
    </source>
</evidence>
<dbReference type="InterPro" id="IPR006119">
    <property type="entry name" value="Resolv_N"/>
</dbReference>
<evidence type="ECO:0000259" key="4">
    <source>
        <dbReference type="PROSITE" id="PS51737"/>
    </source>
</evidence>
<evidence type="ECO:0000256" key="2">
    <source>
        <dbReference type="ARBA" id="ARBA00023172"/>
    </source>
</evidence>
<dbReference type="Gene3D" id="3.90.1750.20">
    <property type="entry name" value="Putative Large Serine Recombinase, Chain B, Domain 2"/>
    <property type="match status" value="1"/>
</dbReference>
<feature type="compositionally biased region" description="Polar residues" evidence="3">
    <location>
        <begin position="1"/>
        <end position="19"/>
    </location>
</feature>
<feature type="domain" description="Recombinase" evidence="4">
    <location>
        <begin position="187"/>
        <end position="314"/>
    </location>
</feature>
<dbReference type="InterPro" id="IPR038109">
    <property type="entry name" value="DNA_bind_recomb_sf"/>
</dbReference>
<dbReference type="PROSITE" id="PS51737">
    <property type="entry name" value="RECOMBINASE_DNA_BIND"/>
    <property type="match status" value="1"/>
</dbReference>
<reference evidence="6" key="1">
    <citation type="journal article" date="2019" name="Int. J. Syst. Evol. Microbiol.">
        <title>The Global Catalogue of Microorganisms (GCM) 10K type strain sequencing project: providing services to taxonomists for standard genome sequencing and annotation.</title>
        <authorList>
            <consortium name="The Broad Institute Genomics Platform"/>
            <consortium name="The Broad Institute Genome Sequencing Center for Infectious Disease"/>
            <person name="Wu L."/>
            <person name="Ma J."/>
        </authorList>
    </citation>
    <scope>NUCLEOTIDE SEQUENCE [LARGE SCALE GENOMIC DNA]</scope>
    <source>
        <strain evidence="6">JCM 31202</strain>
    </source>
</reference>
<dbReference type="Proteomes" id="UP001596972">
    <property type="component" value="Unassembled WGS sequence"/>
</dbReference>
<dbReference type="PANTHER" id="PTHR30461:SF2">
    <property type="entry name" value="SERINE RECOMBINASE PINE-RELATED"/>
    <property type="match status" value="1"/>
</dbReference>
<gene>
    <name evidence="5" type="ORF">ACFQ11_01075</name>
</gene>
<keyword evidence="1" id="KW-0238">DNA-binding</keyword>
<dbReference type="InterPro" id="IPR050639">
    <property type="entry name" value="SSR_resolvase"/>
</dbReference>
<dbReference type="CDD" id="cd00338">
    <property type="entry name" value="Ser_Recombinase"/>
    <property type="match status" value="1"/>
</dbReference>
<dbReference type="Pfam" id="PF07508">
    <property type="entry name" value="Recombinase"/>
    <property type="match status" value="1"/>
</dbReference>
<dbReference type="InterPro" id="IPR011109">
    <property type="entry name" value="DNA_bind_recombinase_dom"/>
</dbReference>
<dbReference type="EMBL" id="JBHTJA010000001">
    <property type="protein sequence ID" value="MFD0898985.1"/>
    <property type="molecule type" value="Genomic_DNA"/>
</dbReference>
<keyword evidence="2" id="KW-0233">DNA recombination</keyword>
<dbReference type="SMART" id="SM00857">
    <property type="entry name" value="Resolvase"/>
    <property type="match status" value="1"/>
</dbReference>
<evidence type="ECO:0000256" key="1">
    <source>
        <dbReference type="ARBA" id="ARBA00023125"/>
    </source>
</evidence>
<name>A0ABW3EGT9_9ACTN</name>
<dbReference type="RefSeq" id="WP_378295778.1">
    <property type="nucleotide sequence ID" value="NZ_JBHTJA010000001.1"/>
</dbReference>
<accession>A0ABW3EGT9</accession>
<dbReference type="SUPFAM" id="SSF53041">
    <property type="entry name" value="Resolvase-like"/>
    <property type="match status" value="1"/>
</dbReference>
<feature type="region of interest" description="Disordered" evidence="3">
    <location>
        <begin position="1"/>
        <end position="26"/>
    </location>
</feature>
<organism evidence="5 6">
    <name type="scientific">Actinomadura sediminis</name>
    <dbReference type="NCBI Taxonomy" id="1038904"/>
    <lineage>
        <taxon>Bacteria</taxon>
        <taxon>Bacillati</taxon>
        <taxon>Actinomycetota</taxon>
        <taxon>Actinomycetes</taxon>
        <taxon>Streptosporangiales</taxon>
        <taxon>Thermomonosporaceae</taxon>
        <taxon>Actinomadura</taxon>
    </lineage>
</organism>
<keyword evidence="6" id="KW-1185">Reference proteome</keyword>
<evidence type="ECO:0000313" key="6">
    <source>
        <dbReference type="Proteomes" id="UP001596972"/>
    </source>
</evidence>
<dbReference type="PANTHER" id="PTHR30461">
    <property type="entry name" value="DNA-INVERTASE FROM LAMBDOID PROPHAGE"/>
    <property type="match status" value="1"/>
</dbReference>
<dbReference type="Gene3D" id="3.40.50.1390">
    <property type="entry name" value="Resolvase, N-terminal catalytic domain"/>
    <property type="match status" value="1"/>
</dbReference>
<proteinExistence type="predicted"/>
<dbReference type="InterPro" id="IPR036162">
    <property type="entry name" value="Resolvase-like_N_sf"/>
</dbReference>
<evidence type="ECO:0000256" key="3">
    <source>
        <dbReference type="SAM" id="MobiDB-lite"/>
    </source>
</evidence>
<sequence length="424" mass="47608">MSTVTASQLLPQKAITNEGSPPDGLPQDAPRVLLSIRLSVLTDETTSPERQESEMRSYAAARGWKIVGVASDLNVSATKVAPWNRKHLGEWIRDRAPEFDIILSFKLDRLVRQNIDLHQMIEWCKKFQKNLAAVHDPIDLSSPHGEALASLIASMARIEAANMGIRLTSLWDHSRGVADRWLVGRPPYGYTTVEGDVGKILVIDHEKARVLRWIYHKLKQGKSYYYMKQILERAGVPNPTGGKKWHPSTIARLLKNPSLRGIKTHGNNKRGAQPPTPILNENGQTVRIADPTFTDEEHEEILRLCSRREGIGKNKRESRSKFQGIIKCPGCSRDLIYRHNKRKLADGTYKEHNYLRCNRYLGDPCDAPGLPNADGVYESLVATATEKIGDLKVAYRRYARGATKNLPPLSCEQASITSESARDH</sequence>
<protein>
    <submittedName>
        <fullName evidence="5">Recombinase family protein</fullName>
    </submittedName>
</protein>